<keyword evidence="6" id="KW-1185">Reference proteome</keyword>
<dbReference type="PANTHER" id="PTHR42693:SF53">
    <property type="entry name" value="ENDO-4-O-SULFATASE"/>
    <property type="match status" value="1"/>
</dbReference>
<evidence type="ECO:0000313" key="5">
    <source>
        <dbReference type="EMBL" id="EMI58223.1"/>
    </source>
</evidence>
<protein>
    <submittedName>
        <fullName evidence="5">Sulfatase atsG</fullName>
    </submittedName>
</protein>
<comment type="caution">
    <text evidence="5">The sequence shown here is derived from an EMBL/GenBank/DDBJ whole genome shotgun (WGS) entry which is preliminary data.</text>
</comment>
<dbReference type="PANTHER" id="PTHR42693">
    <property type="entry name" value="ARYLSULFATASE FAMILY MEMBER"/>
    <property type="match status" value="1"/>
</dbReference>
<feature type="non-terminal residue" evidence="5">
    <location>
        <position position="311"/>
    </location>
</feature>
<dbReference type="Proteomes" id="UP000011885">
    <property type="component" value="Unassembled WGS sequence"/>
</dbReference>
<organism evidence="5 6">
    <name type="scientific">Rhodopirellula sallentina SM41</name>
    <dbReference type="NCBI Taxonomy" id="1263870"/>
    <lineage>
        <taxon>Bacteria</taxon>
        <taxon>Pseudomonadati</taxon>
        <taxon>Planctomycetota</taxon>
        <taxon>Planctomycetia</taxon>
        <taxon>Pirellulales</taxon>
        <taxon>Pirellulaceae</taxon>
        <taxon>Rhodopirellula</taxon>
    </lineage>
</organism>
<gene>
    <name evidence="5" type="ORF">RSSM_00326</name>
</gene>
<keyword evidence="2" id="KW-0378">Hydrolase</keyword>
<proteinExistence type="inferred from homology"/>
<evidence type="ECO:0000256" key="3">
    <source>
        <dbReference type="SAM" id="SignalP"/>
    </source>
</evidence>
<dbReference type="EMBL" id="ANOH01000031">
    <property type="protein sequence ID" value="EMI58223.1"/>
    <property type="molecule type" value="Genomic_DNA"/>
</dbReference>
<dbReference type="Gene3D" id="3.40.720.10">
    <property type="entry name" value="Alkaline Phosphatase, subunit A"/>
    <property type="match status" value="1"/>
</dbReference>
<dbReference type="CDD" id="cd16027">
    <property type="entry name" value="SGSH"/>
    <property type="match status" value="1"/>
</dbReference>
<feature type="signal peptide" evidence="3">
    <location>
        <begin position="1"/>
        <end position="25"/>
    </location>
</feature>
<accession>M5UQH7</accession>
<dbReference type="InterPro" id="IPR000917">
    <property type="entry name" value="Sulfatase_N"/>
</dbReference>
<sequence length="311" mass="34524">MNRFAFITLLVLLASLAGVQSHAFAEEVRPDIIWILAEDISIELACYGEPGLQTPSIDALAADGARYERAYCTGPACSISRSAMMSGVYQTRIDAHDHRRIGSYTFPAITQYLRDAGYYNAKGCGYSGKTDLNFRPTETLFDGNDWSSAKTGQPIFAQITLDGTHRQDANEKKWRAIRKRSSNPVALEDIRLPPYFPDTEEVRMDWAVYLDQIEHMDTQVGEIIARLKNEGRYENALIIFCGDNGRCHLRGKNWLYEPGLKVPLIIKWPGGKRAGEVVGGMVSMLDVTATVVDVAGAMPSERLDGNSLRAP</sequence>
<dbReference type="OrthoDB" id="9763613at2"/>
<feature type="chain" id="PRO_5004073449" evidence="3">
    <location>
        <begin position="26"/>
        <end position="311"/>
    </location>
</feature>
<dbReference type="RefSeq" id="WP_008673716.1">
    <property type="nucleotide sequence ID" value="NZ_ANOH01000031.1"/>
</dbReference>
<dbReference type="GO" id="GO:0004065">
    <property type="term" value="F:arylsulfatase activity"/>
    <property type="evidence" value="ECO:0007669"/>
    <property type="project" value="TreeGrafter"/>
</dbReference>
<dbReference type="InterPro" id="IPR050738">
    <property type="entry name" value="Sulfatase"/>
</dbReference>
<evidence type="ECO:0000256" key="2">
    <source>
        <dbReference type="ARBA" id="ARBA00022801"/>
    </source>
</evidence>
<feature type="domain" description="Sulfatase N-terminal" evidence="4">
    <location>
        <begin position="30"/>
        <end position="120"/>
    </location>
</feature>
<keyword evidence="3" id="KW-0732">Signal</keyword>
<dbReference type="Pfam" id="PF00884">
    <property type="entry name" value="Sulfatase"/>
    <property type="match status" value="2"/>
</dbReference>
<comment type="similarity">
    <text evidence="1">Belongs to the sulfatase family.</text>
</comment>
<feature type="domain" description="Sulfatase N-terminal" evidence="4">
    <location>
        <begin position="142"/>
        <end position="297"/>
    </location>
</feature>
<dbReference type="AlphaFoldDB" id="M5UQH7"/>
<evidence type="ECO:0000313" key="6">
    <source>
        <dbReference type="Proteomes" id="UP000011885"/>
    </source>
</evidence>
<dbReference type="SUPFAM" id="SSF53649">
    <property type="entry name" value="Alkaline phosphatase-like"/>
    <property type="match status" value="1"/>
</dbReference>
<name>M5UQH7_9BACT</name>
<evidence type="ECO:0000259" key="4">
    <source>
        <dbReference type="Pfam" id="PF00884"/>
    </source>
</evidence>
<reference evidence="5 6" key="1">
    <citation type="journal article" date="2013" name="Mar. Genomics">
        <title>Expression of sulfatases in Rhodopirellula baltica and the diversity of sulfatases in the genus Rhodopirellula.</title>
        <authorList>
            <person name="Wegner C.E."/>
            <person name="Richter-Heitmann T."/>
            <person name="Klindworth A."/>
            <person name="Klockow C."/>
            <person name="Richter M."/>
            <person name="Achstetter T."/>
            <person name="Glockner F.O."/>
            <person name="Harder J."/>
        </authorList>
    </citation>
    <scope>NUCLEOTIDE SEQUENCE [LARGE SCALE GENOMIC DNA]</scope>
    <source>
        <strain evidence="5 6">SM41</strain>
    </source>
</reference>
<evidence type="ECO:0000256" key="1">
    <source>
        <dbReference type="ARBA" id="ARBA00008779"/>
    </source>
</evidence>
<dbReference type="InterPro" id="IPR017850">
    <property type="entry name" value="Alkaline_phosphatase_core_sf"/>
</dbReference>